<protein>
    <submittedName>
        <fullName evidence="1">Uncharacterized protein</fullName>
    </submittedName>
</protein>
<dbReference type="Proteomes" id="UP001234989">
    <property type="component" value="Chromosome 6"/>
</dbReference>
<dbReference type="EMBL" id="CP133617">
    <property type="protein sequence ID" value="WMV33850.1"/>
    <property type="molecule type" value="Genomic_DNA"/>
</dbReference>
<gene>
    <name evidence="1" type="ORF">MTR67_027235</name>
</gene>
<accession>A0AAF0TZI0</accession>
<evidence type="ECO:0000313" key="2">
    <source>
        <dbReference type="Proteomes" id="UP001234989"/>
    </source>
</evidence>
<proteinExistence type="predicted"/>
<keyword evidence="2" id="KW-1185">Reference proteome</keyword>
<sequence length="15" mass="1851">MVLECQIRSWCRLDV</sequence>
<evidence type="ECO:0000313" key="1">
    <source>
        <dbReference type="EMBL" id="WMV33850.1"/>
    </source>
</evidence>
<name>A0AAF0TZI0_SOLVR</name>
<organism evidence="1 2">
    <name type="scientific">Solanum verrucosum</name>
    <dbReference type="NCBI Taxonomy" id="315347"/>
    <lineage>
        <taxon>Eukaryota</taxon>
        <taxon>Viridiplantae</taxon>
        <taxon>Streptophyta</taxon>
        <taxon>Embryophyta</taxon>
        <taxon>Tracheophyta</taxon>
        <taxon>Spermatophyta</taxon>
        <taxon>Magnoliopsida</taxon>
        <taxon>eudicotyledons</taxon>
        <taxon>Gunneridae</taxon>
        <taxon>Pentapetalae</taxon>
        <taxon>asterids</taxon>
        <taxon>lamiids</taxon>
        <taxon>Solanales</taxon>
        <taxon>Solanaceae</taxon>
        <taxon>Solanoideae</taxon>
        <taxon>Solaneae</taxon>
        <taxon>Solanum</taxon>
    </lineage>
</organism>
<reference evidence="1" key="1">
    <citation type="submission" date="2023-08" db="EMBL/GenBank/DDBJ databases">
        <title>A de novo genome assembly of Solanum verrucosum Schlechtendal, a Mexican diploid species geographically isolated from the other diploid A-genome species in potato relatives.</title>
        <authorList>
            <person name="Hosaka K."/>
        </authorList>
    </citation>
    <scope>NUCLEOTIDE SEQUENCE</scope>
    <source>
        <tissue evidence="1">Young leaves</tissue>
    </source>
</reference>